<dbReference type="EMBL" id="JABTTQ020000013">
    <property type="protein sequence ID" value="KAK6143614.1"/>
    <property type="molecule type" value="Genomic_DNA"/>
</dbReference>
<comment type="caution">
    <text evidence="3">The sequence shown here is derived from an EMBL/GenBank/DDBJ whole genome shotgun (WGS) entry which is preliminary data.</text>
</comment>
<dbReference type="PANTHER" id="PTHR12354:SF1">
    <property type="entry name" value="INTERFERON-RELATED DEVELOPMENTAL REGULATOR 1"/>
    <property type="match status" value="1"/>
</dbReference>
<sequence>MSSNDIDIQYGLLSITIGNGDNAHELYKESLPFISQALKSQTKSLLLSVIDCLAIATFVGVNDFEETEASMQILWQFILPESGENVVVKKHSASVLSAAISAWSLLLTTVDGWHLNYNHWRGAISYFLDLLEVDDQSVCMAAGEAIALICEIGFLEKFASNITIDKISLKEKEQNITDQDYSIQKLQEIVSNNVKRLSSQKTAAAKALNGWNNFSPNVLGVFKDGCFHETALKIGKHSLQLRSLSQLLQENEFLHDVFNFWPSKQKSGDEPYIAEREEVIIHIFVPKARPKDSEEDFGRTQKQNKSTFRKVKTQLLNKHRAIRGEELWPYDD</sequence>
<dbReference type="Pfam" id="PF05004">
    <property type="entry name" value="IFRD"/>
    <property type="match status" value="1"/>
</dbReference>
<proteinExistence type="inferred from homology"/>
<dbReference type="InterPro" id="IPR016024">
    <property type="entry name" value="ARM-type_fold"/>
</dbReference>
<keyword evidence="4" id="KW-1185">Reference proteome</keyword>
<organism evidence="3 4">
    <name type="scientific">Rehmannia glutinosa</name>
    <name type="common">Chinese foxglove</name>
    <dbReference type="NCBI Taxonomy" id="99300"/>
    <lineage>
        <taxon>Eukaryota</taxon>
        <taxon>Viridiplantae</taxon>
        <taxon>Streptophyta</taxon>
        <taxon>Embryophyta</taxon>
        <taxon>Tracheophyta</taxon>
        <taxon>Spermatophyta</taxon>
        <taxon>Magnoliopsida</taxon>
        <taxon>eudicotyledons</taxon>
        <taxon>Gunneridae</taxon>
        <taxon>Pentapetalae</taxon>
        <taxon>asterids</taxon>
        <taxon>lamiids</taxon>
        <taxon>Lamiales</taxon>
        <taxon>Orobanchaceae</taxon>
        <taxon>Rehmannieae</taxon>
        <taxon>Rehmannia</taxon>
    </lineage>
</organism>
<evidence type="ECO:0000256" key="1">
    <source>
        <dbReference type="ARBA" id="ARBA00008828"/>
    </source>
</evidence>
<evidence type="ECO:0000259" key="2">
    <source>
        <dbReference type="Pfam" id="PF05004"/>
    </source>
</evidence>
<dbReference type="PANTHER" id="PTHR12354">
    <property type="entry name" value="INTERFERON-RELATED DEVELOPMENTAL REGULATOR"/>
    <property type="match status" value="1"/>
</dbReference>
<comment type="similarity">
    <text evidence="1">Belongs to the IFRD family.</text>
</comment>
<reference evidence="3 4" key="1">
    <citation type="journal article" date="2021" name="Comput. Struct. Biotechnol. J.">
        <title>De novo genome assembly of the potent medicinal plant Rehmannia glutinosa using nanopore technology.</title>
        <authorList>
            <person name="Ma L."/>
            <person name="Dong C."/>
            <person name="Song C."/>
            <person name="Wang X."/>
            <person name="Zheng X."/>
            <person name="Niu Y."/>
            <person name="Chen S."/>
            <person name="Feng W."/>
        </authorList>
    </citation>
    <scope>NUCLEOTIDE SEQUENCE [LARGE SCALE GENOMIC DNA]</scope>
    <source>
        <strain evidence="3">DH-2019</strain>
    </source>
</reference>
<feature type="domain" description="Interferon-related developmental regulator N-terminal" evidence="2">
    <location>
        <begin position="11"/>
        <end position="199"/>
    </location>
</feature>
<evidence type="ECO:0000313" key="4">
    <source>
        <dbReference type="Proteomes" id="UP001318860"/>
    </source>
</evidence>
<accession>A0ABR0WBZ3</accession>
<evidence type="ECO:0000313" key="3">
    <source>
        <dbReference type="EMBL" id="KAK6143614.1"/>
    </source>
</evidence>
<dbReference type="Proteomes" id="UP001318860">
    <property type="component" value="Unassembled WGS sequence"/>
</dbReference>
<dbReference type="SUPFAM" id="SSF48371">
    <property type="entry name" value="ARM repeat"/>
    <property type="match status" value="1"/>
</dbReference>
<dbReference type="InterPro" id="IPR007701">
    <property type="entry name" value="Interferon-rel_develop_reg_N"/>
</dbReference>
<name>A0ABR0WBZ3_REHGL</name>
<gene>
    <name evidence="3" type="ORF">DH2020_023962</name>
</gene>
<dbReference type="InterPro" id="IPR039777">
    <property type="entry name" value="IFRD"/>
</dbReference>
<protein>
    <recommendedName>
        <fullName evidence="2">Interferon-related developmental regulator N-terminal domain-containing protein</fullName>
    </recommendedName>
</protein>